<reference evidence="2" key="1">
    <citation type="submission" date="2022-11" db="UniProtKB">
        <authorList>
            <consortium name="WormBaseParasite"/>
        </authorList>
    </citation>
    <scope>IDENTIFICATION</scope>
</reference>
<keyword evidence="1" id="KW-1185">Reference proteome</keyword>
<accession>A0A915CWI5</accession>
<dbReference type="WBParaSite" id="jg13406">
    <property type="protein sequence ID" value="jg13406"/>
    <property type="gene ID" value="jg13406"/>
</dbReference>
<evidence type="ECO:0000313" key="2">
    <source>
        <dbReference type="WBParaSite" id="jg13406"/>
    </source>
</evidence>
<dbReference type="Proteomes" id="UP000887574">
    <property type="component" value="Unplaced"/>
</dbReference>
<evidence type="ECO:0000313" key="1">
    <source>
        <dbReference type="Proteomes" id="UP000887574"/>
    </source>
</evidence>
<name>A0A915CWI5_9BILA</name>
<protein>
    <submittedName>
        <fullName evidence="2">Uncharacterized protein</fullName>
    </submittedName>
</protein>
<proteinExistence type="predicted"/>
<sequence length="91" mass="10989">MEEYVTEKLDCVRFGHFCVCLSNPELRNEQQWTRLKSRRTNFFEEIELSLQFHSFKRKGYEDDSAGPTTIVRTEDPLVALKMREEQRKREM</sequence>
<dbReference type="AlphaFoldDB" id="A0A915CWI5"/>
<organism evidence="1 2">
    <name type="scientific">Ditylenchus dipsaci</name>
    <dbReference type="NCBI Taxonomy" id="166011"/>
    <lineage>
        <taxon>Eukaryota</taxon>
        <taxon>Metazoa</taxon>
        <taxon>Ecdysozoa</taxon>
        <taxon>Nematoda</taxon>
        <taxon>Chromadorea</taxon>
        <taxon>Rhabditida</taxon>
        <taxon>Tylenchina</taxon>
        <taxon>Tylenchomorpha</taxon>
        <taxon>Sphaerularioidea</taxon>
        <taxon>Anguinidae</taxon>
        <taxon>Anguininae</taxon>
        <taxon>Ditylenchus</taxon>
    </lineage>
</organism>